<name>A0A4C1SCQ2_EUMVA</name>
<dbReference type="EMBL" id="BGZK01003219">
    <property type="protein sequence ID" value="GBO98869.1"/>
    <property type="molecule type" value="Genomic_DNA"/>
</dbReference>
<dbReference type="Proteomes" id="UP000299102">
    <property type="component" value="Unassembled WGS sequence"/>
</dbReference>
<sequence>MGKIVELSTKERPTYANKYVLNLQNASAYLSHFQHSPTFKGDAIRRFALTQARARNHSHTDLARTWPRDSEIIQHLTLLTLILITSDADYVAIPIMDNREGRYIVIITKQSAMFLEVSKYPSRRRPRWRIRIPNFTISHPSDGAGAGPVCSE</sequence>
<proteinExistence type="predicted"/>
<keyword evidence="2" id="KW-1185">Reference proteome</keyword>
<comment type="caution">
    <text evidence="1">The sequence shown here is derived from an EMBL/GenBank/DDBJ whole genome shotgun (WGS) entry which is preliminary data.</text>
</comment>
<accession>A0A4C1SCQ2</accession>
<evidence type="ECO:0000313" key="1">
    <source>
        <dbReference type="EMBL" id="GBO98869.1"/>
    </source>
</evidence>
<dbReference type="AlphaFoldDB" id="A0A4C1SCQ2"/>
<evidence type="ECO:0000313" key="2">
    <source>
        <dbReference type="Proteomes" id="UP000299102"/>
    </source>
</evidence>
<protein>
    <submittedName>
        <fullName evidence="1">Uncharacterized protein</fullName>
    </submittedName>
</protein>
<organism evidence="1 2">
    <name type="scientific">Eumeta variegata</name>
    <name type="common">Bagworm moth</name>
    <name type="synonym">Eumeta japonica</name>
    <dbReference type="NCBI Taxonomy" id="151549"/>
    <lineage>
        <taxon>Eukaryota</taxon>
        <taxon>Metazoa</taxon>
        <taxon>Ecdysozoa</taxon>
        <taxon>Arthropoda</taxon>
        <taxon>Hexapoda</taxon>
        <taxon>Insecta</taxon>
        <taxon>Pterygota</taxon>
        <taxon>Neoptera</taxon>
        <taxon>Endopterygota</taxon>
        <taxon>Lepidoptera</taxon>
        <taxon>Glossata</taxon>
        <taxon>Ditrysia</taxon>
        <taxon>Tineoidea</taxon>
        <taxon>Psychidae</taxon>
        <taxon>Oiketicinae</taxon>
        <taxon>Eumeta</taxon>
    </lineage>
</organism>
<gene>
    <name evidence="1" type="ORF">EVAR_94672_1</name>
</gene>
<reference evidence="1 2" key="1">
    <citation type="journal article" date="2019" name="Commun. Biol.">
        <title>The bagworm genome reveals a unique fibroin gene that provides high tensile strength.</title>
        <authorList>
            <person name="Kono N."/>
            <person name="Nakamura H."/>
            <person name="Ohtoshi R."/>
            <person name="Tomita M."/>
            <person name="Numata K."/>
            <person name="Arakawa K."/>
        </authorList>
    </citation>
    <scope>NUCLEOTIDE SEQUENCE [LARGE SCALE GENOMIC DNA]</scope>
</reference>